<dbReference type="AlphaFoldDB" id="A0A521ASP0"/>
<accession>A0A521ASP0</accession>
<dbReference type="InterPro" id="IPR027471">
    <property type="entry name" value="YbeD-like_sf"/>
</dbReference>
<dbReference type="Pfam" id="PF04359">
    <property type="entry name" value="DUF493"/>
    <property type="match status" value="1"/>
</dbReference>
<gene>
    <name evidence="1" type="ORF">SAMN06265379_101364</name>
</gene>
<reference evidence="1 2" key="1">
    <citation type="submission" date="2017-05" db="EMBL/GenBank/DDBJ databases">
        <authorList>
            <person name="Varghese N."/>
            <person name="Submissions S."/>
        </authorList>
    </citation>
    <scope>NUCLEOTIDE SEQUENCE [LARGE SCALE GENOMIC DNA]</scope>
    <source>
        <strain evidence="1 2">DSM 27040</strain>
    </source>
</reference>
<sequence>MAQKNYTLLLEKLEQNKTWPLLYMFKFITPNEDGKVKKVVSYLPDHGEISYKHTKNLKFVSVTCKAKMPSAQSIVDVTIAINKIDGIIAL</sequence>
<dbReference type="Gene3D" id="3.30.70.260">
    <property type="match status" value="1"/>
</dbReference>
<evidence type="ECO:0000313" key="2">
    <source>
        <dbReference type="Proteomes" id="UP000319040"/>
    </source>
</evidence>
<keyword evidence="2" id="KW-1185">Reference proteome</keyword>
<dbReference type="SUPFAM" id="SSF117991">
    <property type="entry name" value="YbeD/HP0495-like"/>
    <property type="match status" value="1"/>
</dbReference>
<protein>
    <recommendedName>
        <fullName evidence="3">DUF493 domain-containing protein</fullName>
    </recommendedName>
</protein>
<evidence type="ECO:0000313" key="1">
    <source>
        <dbReference type="EMBL" id="SMO37795.1"/>
    </source>
</evidence>
<organism evidence="1 2">
    <name type="scientific">Saccharicrinis carchari</name>
    <dbReference type="NCBI Taxonomy" id="1168039"/>
    <lineage>
        <taxon>Bacteria</taxon>
        <taxon>Pseudomonadati</taxon>
        <taxon>Bacteroidota</taxon>
        <taxon>Bacteroidia</taxon>
        <taxon>Marinilabiliales</taxon>
        <taxon>Marinilabiliaceae</taxon>
        <taxon>Saccharicrinis</taxon>
    </lineage>
</organism>
<dbReference type="EMBL" id="FXTB01000001">
    <property type="protein sequence ID" value="SMO37795.1"/>
    <property type="molecule type" value="Genomic_DNA"/>
</dbReference>
<dbReference type="OrthoDB" id="5616097at2"/>
<dbReference type="InterPro" id="IPR007454">
    <property type="entry name" value="UPF0250_YbeD-like"/>
</dbReference>
<dbReference type="Proteomes" id="UP000319040">
    <property type="component" value="Unassembled WGS sequence"/>
</dbReference>
<evidence type="ECO:0008006" key="3">
    <source>
        <dbReference type="Google" id="ProtNLM"/>
    </source>
</evidence>
<dbReference type="RefSeq" id="WP_142531751.1">
    <property type="nucleotide sequence ID" value="NZ_FXTB01000001.1"/>
</dbReference>
<name>A0A521ASP0_SACCC</name>
<proteinExistence type="predicted"/>